<dbReference type="Gene3D" id="6.10.140.1950">
    <property type="match status" value="1"/>
</dbReference>
<evidence type="ECO:0000256" key="5">
    <source>
        <dbReference type="HAMAP-Rule" id="MF_00093"/>
    </source>
</evidence>
<dbReference type="FunFam" id="3.30.70.1660:FF:000002">
    <property type="entry name" value="Peptide chain release factor 1"/>
    <property type="match status" value="1"/>
</dbReference>
<dbReference type="Pfam" id="PF03462">
    <property type="entry name" value="PCRF"/>
    <property type="match status" value="1"/>
</dbReference>
<dbReference type="FunFam" id="3.30.160.20:FF:000004">
    <property type="entry name" value="Peptide chain release factor 1"/>
    <property type="match status" value="1"/>
</dbReference>
<dbReference type="Gene3D" id="3.30.160.20">
    <property type="match status" value="1"/>
</dbReference>
<dbReference type="SUPFAM" id="SSF75620">
    <property type="entry name" value="Release factor"/>
    <property type="match status" value="1"/>
</dbReference>
<feature type="modified residue" description="N5-methylglutamine" evidence="5">
    <location>
        <position position="234"/>
    </location>
</feature>
<feature type="domain" description="Peptide chain release factor" evidence="7">
    <location>
        <begin position="63"/>
        <end position="178"/>
    </location>
</feature>
<organism evidence="8 9">
    <name type="scientific">Algoriphagus aquimarinus</name>
    <dbReference type="NCBI Taxonomy" id="237018"/>
    <lineage>
        <taxon>Bacteria</taxon>
        <taxon>Pseudomonadati</taxon>
        <taxon>Bacteroidota</taxon>
        <taxon>Cytophagia</taxon>
        <taxon>Cytophagales</taxon>
        <taxon>Cyclobacteriaceae</taxon>
        <taxon>Algoriphagus</taxon>
    </lineage>
</organism>
<dbReference type="InterPro" id="IPR004373">
    <property type="entry name" value="RF-1"/>
</dbReference>
<dbReference type="STRING" id="237018.SAMN04489723_101130"/>
<evidence type="ECO:0000259" key="7">
    <source>
        <dbReference type="SMART" id="SM00937"/>
    </source>
</evidence>
<dbReference type="InterPro" id="IPR050057">
    <property type="entry name" value="Prokaryotic/Mito_RF"/>
</dbReference>
<evidence type="ECO:0000313" key="9">
    <source>
        <dbReference type="Proteomes" id="UP000198790"/>
    </source>
</evidence>
<keyword evidence="5" id="KW-0963">Cytoplasm</keyword>
<dbReference type="GO" id="GO:0005737">
    <property type="term" value="C:cytoplasm"/>
    <property type="evidence" value="ECO:0007669"/>
    <property type="project" value="UniProtKB-SubCell"/>
</dbReference>
<dbReference type="Pfam" id="PF00472">
    <property type="entry name" value="RF-1"/>
    <property type="match status" value="1"/>
</dbReference>
<name>A0A1I0VCI8_9BACT</name>
<keyword evidence="4 5" id="KW-0648">Protein biosynthesis</keyword>
<comment type="function">
    <text evidence="1 5">Peptide chain release factor 1 directs the termination of translation in response to the peptide chain termination codons UAG and UAA.</text>
</comment>
<evidence type="ECO:0000256" key="2">
    <source>
        <dbReference type="ARBA" id="ARBA00010835"/>
    </source>
</evidence>
<evidence type="ECO:0000256" key="6">
    <source>
        <dbReference type="NCBIfam" id="TIGR00019"/>
    </source>
</evidence>
<dbReference type="AlphaFoldDB" id="A0A1I0VCI8"/>
<evidence type="ECO:0000256" key="3">
    <source>
        <dbReference type="ARBA" id="ARBA00022481"/>
    </source>
</evidence>
<dbReference type="PANTHER" id="PTHR43804:SF7">
    <property type="entry name" value="LD18447P"/>
    <property type="match status" value="1"/>
</dbReference>
<keyword evidence="3 5" id="KW-0488">Methylation</keyword>
<dbReference type="RefSeq" id="WP_092894239.1">
    <property type="nucleotide sequence ID" value="NZ_CAXBKE010000032.1"/>
</dbReference>
<dbReference type="Gene3D" id="3.30.70.1660">
    <property type="match status" value="1"/>
</dbReference>
<dbReference type="OrthoDB" id="9806673at2"/>
<dbReference type="SMART" id="SM00937">
    <property type="entry name" value="PCRF"/>
    <property type="match status" value="1"/>
</dbReference>
<evidence type="ECO:0000256" key="1">
    <source>
        <dbReference type="ARBA" id="ARBA00002986"/>
    </source>
</evidence>
<accession>A0A1I0VCI8</accession>
<dbReference type="Proteomes" id="UP000198790">
    <property type="component" value="Unassembled WGS sequence"/>
</dbReference>
<evidence type="ECO:0000256" key="4">
    <source>
        <dbReference type="ARBA" id="ARBA00022917"/>
    </source>
</evidence>
<dbReference type="HAMAP" id="MF_00093">
    <property type="entry name" value="Rel_fac_1"/>
    <property type="match status" value="1"/>
</dbReference>
<dbReference type="NCBIfam" id="NF001859">
    <property type="entry name" value="PRK00591.1"/>
    <property type="match status" value="1"/>
</dbReference>
<reference evidence="8 9" key="1">
    <citation type="submission" date="2016-10" db="EMBL/GenBank/DDBJ databases">
        <authorList>
            <person name="de Groot N.N."/>
        </authorList>
    </citation>
    <scope>NUCLEOTIDE SEQUENCE [LARGE SCALE GENOMIC DNA]</scope>
    <source>
        <strain evidence="8 9">DSM 23399</strain>
    </source>
</reference>
<dbReference type="InterPro" id="IPR005139">
    <property type="entry name" value="PCRF"/>
</dbReference>
<dbReference type="InterPro" id="IPR000352">
    <property type="entry name" value="Pep_chain_release_fac_I"/>
</dbReference>
<dbReference type="PANTHER" id="PTHR43804">
    <property type="entry name" value="LD18447P"/>
    <property type="match status" value="1"/>
</dbReference>
<proteinExistence type="inferred from homology"/>
<sequence length="359" mass="40631">MLDKLQSIKERFEEVGQLIIMPESMADMSKYAKLTKEYKDLEKIVNVYDEYSLVLQNITSSKEVLDKEKDADFREMAKAELDELRPRKQELEDDLKQLLIPKDPNDAKDCILEIRGGAGGDEASIFAGDLFRMYQRFCERENLKLTVLDLTFGSAGGYKEIISTISGGDDVYGRMKYESGVHRVQRVPATESQGRVHTSAASVAILPEMDEVEVNIDMNDVRKDTYCSSGPGGQSVNTTYSAVRLTHEPSGLIVTCQDEKSQIKNFEKALKVLRSRLYEIELAKHNDAVGAQRRSMVGSGDRSDKIRTYNYPQSRVTDHRINKTVYNLPEVMDGHIEDFISALRFAENLDRMNNSGLED</sequence>
<dbReference type="NCBIfam" id="TIGR00019">
    <property type="entry name" value="prfA"/>
    <property type="match status" value="1"/>
</dbReference>
<dbReference type="EMBL" id="FOKK01000001">
    <property type="protein sequence ID" value="SFA74129.1"/>
    <property type="molecule type" value="Genomic_DNA"/>
</dbReference>
<gene>
    <name evidence="5" type="primary">prfA</name>
    <name evidence="8" type="ORF">SAMN04489723_101130</name>
</gene>
<comment type="similarity">
    <text evidence="2 5">Belongs to the prokaryotic/mitochondrial release factor family.</text>
</comment>
<evidence type="ECO:0000313" key="8">
    <source>
        <dbReference type="EMBL" id="SFA74129.1"/>
    </source>
</evidence>
<dbReference type="InterPro" id="IPR045853">
    <property type="entry name" value="Pep_chain_release_fac_I_sf"/>
</dbReference>
<dbReference type="GO" id="GO:0016149">
    <property type="term" value="F:translation release factor activity, codon specific"/>
    <property type="evidence" value="ECO:0007669"/>
    <property type="project" value="UniProtKB-UniRule"/>
</dbReference>
<comment type="subcellular location">
    <subcellularLocation>
        <location evidence="5">Cytoplasm</location>
    </subcellularLocation>
</comment>
<keyword evidence="9" id="KW-1185">Reference proteome</keyword>
<comment type="PTM">
    <text evidence="5">Methylated by PrmC. Methylation increases the termination efficiency of RF1.</text>
</comment>
<protein>
    <recommendedName>
        <fullName evidence="5 6">Peptide chain release factor 1</fullName>
        <shortName evidence="5">RF-1</shortName>
    </recommendedName>
</protein>